<evidence type="ECO:0000256" key="1">
    <source>
        <dbReference type="ARBA" id="ARBA00022448"/>
    </source>
</evidence>
<dbReference type="InterPro" id="IPR027417">
    <property type="entry name" value="P-loop_NTPase"/>
</dbReference>
<evidence type="ECO:0000256" key="5">
    <source>
        <dbReference type="SAM" id="Phobius"/>
    </source>
</evidence>
<organism evidence="7 8">
    <name type="scientific">Tritrichomonas musculus</name>
    <dbReference type="NCBI Taxonomy" id="1915356"/>
    <lineage>
        <taxon>Eukaryota</taxon>
        <taxon>Metamonada</taxon>
        <taxon>Parabasalia</taxon>
        <taxon>Tritrichomonadida</taxon>
        <taxon>Tritrichomonadidae</taxon>
        <taxon>Tritrichomonas</taxon>
    </lineage>
</organism>
<dbReference type="SMART" id="SM00382">
    <property type="entry name" value="AAA"/>
    <property type="match status" value="1"/>
</dbReference>
<reference evidence="7 8" key="1">
    <citation type="submission" date="2024-04" db="EMBL/GenBank/DDBJ databases">
        <title>Tritrichomonas musculus Genome.</title>
        <authorList>
            <person name="Alves-Ferreira E."/>
            <person name="Grigg M."/>
            <person name="Lorenzi H."/>
            <person name="Galac M."/>
        </authorList>
    </citation>
    <scope>NUCLEOTIDE SEQUENCE [LARGE SCALE GENOMIC DNA]</scope>
    <source>
        <strain evidence="7 8">EAF2021</strain>
    </source>
</reference>
<dbReference type="Proteomes" id="UP001470230">
    <property type="component" value="Unassembled WGS sequence"/>
</dbReference>
<keyword evidence="5" id="KW-1133">Transmembrane helix</keyword>
<dbReference type="InterPro" id="IPR026082">
    <property type="entry name" value="ABCA"/>
</dbReference>
<keyword evidence="2" id="KW-0677">Repeat</keyword>
<proteinExistence type="predicted"/>
<keyword evidence="8" id="KW-1185">Reference proteome</keyword>
<comment type="caution">
    <text evidence="7">The sequence shown here is derived from an EMBL/GenBank/DDBJ whole genome shotgun (WGS) entry which is preliminary data.</text>
</comment>
<sequence>MVNVLASHFAAILFRRWVLIKRSLYTVIFSIVTSLFFAFLAIVAQYLISTLAKENVIPITFKSFKSSESALILLNDNNFSEYVDALTELYYEDTGRKPTIINNFTSIEELNHWMYYHTKNKQSPHIIDLGFTFPNSSNGKISILYNSTAGFMEDANDRLINSQVILLRLKYKFNFKSDFVFSVTTLYKRTLDRVFGQIGPMLLTGALLAIIPMIISQPILDTRGESRSYMISCTLSLSSYWAATFLIDFAIWALNCTLIWILFLSFRIAAFLDNKVNTLFAMVFCGPSFIFHTYCFSYAFATPDSASRQAFIIICVVLILPIVIDIIINDVSPVWLNWLYTFYPPCIIQRSLMTVLPNLGQMSHDLLWYFQDAHAQPFFIMMFVQVPIWIVILIIVERVRYILINGSTKRTYSSYSSIFEENKRKHKYTKEAKDMEEKVRDSHDFAVRICNVSRLFFNTAGQPVTAVNDVSLGVEENSIFGFLGANGAGKTTLIKMITSMLPSSNGTIEVNGHDISKNNDPTLLSICPQFNSHLCQEMTPMEHFKLFSLLHTKMSKQEAAEKTERLIHELGLESFKNQPIRELSGGDVRRLSIALSFLAPAKILLLDEPTASLDPLARHQVHEMILSYKGQKTIMLCTHLLSEAEFLCDMISIMIKGCCYTCGSPQYLTQKFGTDFKIDVLLNDESPESAAKLESFFGNNLPNAVLNITRPKARIYSIPASDRPLPDLFEVMQKGQDGDNGFSYFTCSSSSLERVFMELVHMSENDDTAFADV</sequence>
<feature type="domain" description="ABC transporter" evidence="6">
    <location>
        <begin position="447"/>
        <end position="681"/>
    </location>
</feature>
<dbReference type="InterPro" id="IPR003593">
    <property type="entry name" value="AAA+_ATPase"/>
</dbReference>
<feature type="transmembrane region" description="Helical" evidence="5">
    <location>
        <begin position="376"/>
        <end position="396"/>
    </location>
</feature>
<dbReference type="SUPFAM" id="SSF52540">
    <property type="entry name" value="P-loop containing nucleoside triphosphate hydrolases"/>
    <property type="match status" value="1"/>
</dbReference>
<evidence type="ECO:0000256" key="3">
    <source>
        <dbReference type="ARBA" id="ARBA00022741"/>
    </source>
</evidence>
<feature type="transmembrane region" description="Helical" evidence="5">
    <location>
        <begin position="278"/>
        <end position="300"/>
    </location>
</feature>
<dbReference type="Pfam" id="PF00005">
    <property type="entry name" value="ABC_tran"/>
    <property type="match status" value="1"/>
</dbReference>
<gene>
    <name evidence="7" type="ORF">M9Y10_008304</name>
</gene>
<evidence type="ECO:0000259" key="6">
    <source>
        <dbReference type="PROSITE" id="PS50893"/>
    </source>
</evidence>
<dbReference type="InterPro" id="IPR003439">
    <property type="entry name" value="ABC_transporter-like_ATP-bd"/>
</dbReference>
<evidence type="ECO:0000313" key="7">
    <source>
        <dbReference type="EMBL" id="KAK8870422.1"/>
    </source>
</evidence>
<dbReference type="PANTHER" id="PTHR19229:SF36">
    <property type="entry name" value="ATP-BINDING CASSETTE SUB-FAMILY A MEMBER 2"/>
    <property type="match status" value="1"/>
</dbReference>
<feature type="transmembrane region" description="Helical" evidence="5">
    <location>
        <begin position="198"/>
        <end position="220"/>
    </location>
</feature>
<feature type="transmembrane region" description="Helical" evidence="5">
    <location>
        <begin position="306"/>
        <end position="328"/>
    </location>
</feature>
<dbReference type="PANTHER" id="PTHR19229">
    <property type="entry name" value="ATP-BINDING CASSETTE TRANSPORTER SUBFAMILY A ABCA"/>
    <property type="match status" value="1"/>
</dbReference>
<keyword evidence="3" id="KW-0547">Nucleotide-binding</keyword>
<feature type="transmembrane region" description="Helical" evidence="5">
    <location>
        <begin position="335"/>
        <end position="356"/>
    </location>
</feature>
<name>A0ABR2IYJ5_9EUKA</name>
<keyword evidence="4" id="KW-0067">ATP-binding</keyword>
<dbReference type="CDD" id="cd03263">
    <property type="entry name" value="ABC_subfamily_A"/>
    <property type="match status" value="1"/>
</dbReference>
<dbReference type="Gene3D" id="3.40.50.300">
    <property type="entry name" value="P-loop containing nucleotide triphosphate hydrolases"/>
    <property type="match status" value="1"/>
</dbReference>
<keyword evidence="5" id="KW-0472">Membrane</keyword>
<feature type="transmembrane region" description="Helical" evidence="5">
    <location>
        <begin position="240"/>
        <end position="266"/>
    </location>
</feature>
<evidence type="ECO:0000256" key="2">
    <source>
        <dbReference type="ARBA" id="ARBA00022737"/>
    </source>
</evidence>
<keyword evidence="5" id="KW-0812">Transmembrane</keyword>
<keyword evidence="1" id="KW-0813">Transport</keyword>
<dbReference type="EMBL" id="JAPFFF010000014">
    <property type="protein sequence ID" value="KAK8870422.1"/>
    <property type="molecule type" value="Genomic_DNA"/>
</dbReference>
<protein>
    <recommendedName>
        <fullName evidence="6">ABC transporter domain-containing protein</fullName>
    </recommendedName>
</protein>
<evidence type="ECO:0000313" key="8">
    <source>
        <dbReference type="Proteomes" id="UP001470230"/>
    </source>
</evidence>
<dbReference type="PROSITE" id="PS50893">
    <property type="entry name" value="ABC_TRANSPORTER_2"/>
    <property type="match status" value="1"/>
</dbReference>
<accession>A0ABR2IYJ5</accession>
<evidence type="ECO:0000256" key="4">
    <source>
        <dbReference type="ARBA" id="ARBA00022840"/>
    </source>
</evidence>
<feature type="transmembrane region" description="Helical" evidence="5">
    <location>
        <begin position="24"/>
        <end position="48"/>
    </location>
</feature>